<accession>A0A6G1FC21</accession>
<evidence type="ECO:0000256" key="1">
    <source>
        <dbReference type="SAM" id="MobiDB-lite"/>
    </source>
</evidence>
<dbReference type="Proteomes" id="UP000479710">
    <property type="component" value="Unassembled WGS sequence"/>
</dbReference>
<protein>
    <submittedName>
        <fullName evidence="2">Uncharacterized protein</fullName>
    </submittedName>
</protein>
<name>A0A6G1FC21_9ORYZ</name>
<feature type="compositionally biased region" description="Basic and acidic residues" evidence="1">
    <location>
        <begin position="1"/>
        <end position="19"/>
    </location>
</feature>
<proteinExistence type="predicted"/>
<organism evidence="2 3">
    <name type="scientific">Oryza meyeriana var. granulata</name>
    <dbReference type="NCBI Taxonomy" id="110450"/>
    <lineage>
        <taxon>Eukaryota</taxon>
        <taxon>Viridiplantae</taxon>
        <taxon>Streptophyta</taxon>
        <taxon>Embryophyta</taxon>
        <taxon>Tracheophyta</taxon>
        <taxon>Spermatophyta</taxon>
        <taxon>Magnoliopsida</taxon>
        <taxon>Liliopsida</taxon>
        <taxon>Poales</taxon>
        <taxon>Poaceae</taxon>
        <taxon>BOP clade</taxon>
        <taxon>Oryzoideae</taxon>
        <taxon>Oryzeae</taxon>
        <taxon>Oryzinae</taxon>
        <taxon>Oryza</taxon>
        <taxon>Oryza meyeriana</taxon>
    </lineage>
</organism>
<feature type="region of interest" description="Disordered" evidence="1">
    <location>
        <begin position="1"/>
        <end position="31"/>
    </location>
</feature>
<evidence type="ECO:0000313" key="2">
    <source>
        <dbReference type="EMBL" id="KAF0934332.1"/>
    </source>
</evidence>
<feature type="region of interest" description="Disordered" evidence="1">
    <location>
        <begin position="56"/>
        <end position="78"/>
    </location>
</feature>
<reference evidence="2 3" key="1">
    <citation type="submission" date="2019-11" db="EMBL/GenBank/DDBJ databases">
        <title>Whole genome sequence of Oryza granulata.</title>
        <authorList>
            <person name="Li W."/>
        </authorList>
    </citation>
    <scope>NUCLEOTIDE SEQUENCE [LARGE SCALE GENOMIC DNA]</scope>
    <source>
        <strain evidence="3">cv. Menghai</strain>
        <tissue evidence="2">Leaf</tissue>
    </source>
</reference>
<keyword evidence="3" id="KW-1185">Reference proteome</keyword>
<comment type="caution">
    <text evidence="2">The sequence shown here is derived from an EMBL/GenBank/DDBJ whole genome shotgun (WGS) entry which is preliminary data.</text>
</comment>
<gene>
    <name evidence="2" type="ORF">E2562_024819</name>
</gene>
<dbReference type="EMBL" id="SPHZ02000001">
    <property type="protein sequence ID" value="KAF0934332.1"/>
    <property type="molecule type" value="Genomic_DNA"/>
</dbReference>
<dbReference type="AlphaFoldDB" id="A0A6G1FC21"/>
<sequence>MGIATREDAFEQVREDELQHPTVSRSGKGSGMSFRVRKQWIAFLKPCLSPLLPKPLTNPRASSFRGPANAVSAPLLAE</sequence>
<evidence type="ECO:0000313" key="3">
    <source>
        <dbReference type="Proteomes" id="UP000479710"/>
    </source>
</evidence>